<evidence type="ECO:0000313" key="2">
    <source>
        <dbReference type="Proteomes" id="UP001319200"/>
    </source>
</evidence>
<keyword evidence="2" id="KW-1185">Reference proteome</keyword>
<dbReference type="RefSeq" id="WP_254160614.1">
    <property type="nucleotide sequence ID" value="NZ_JAHESF010000002.1"/>
</dbReference>
<organism evidence="1 2">
    <name type="scientific">Chryseosolibacter histidini</name>
    <dbReference type="NCBI Taxonomy" id="2782349"/>
    <lineage>
        <taxon>Bacteria</taxon>
        <taxon>Pseudomonadati</taxon>
        <taxon>Bacteroidota</taxon>
        <taxon>Cytophagia</taxon>
        <taxon>Cytophagales</taxon>
        <taxon>Chryseotaleaceae</taxon>
        <taxon>Chryseosolibacter</taxon>
    </lineage>
</organism>
<evidence type="ECO:0000313" key="1">
    <source>
        <dbReference type="EMBL" id="MBT1695859.1"/>
    </source>
</evidence>
<proteinExistence type="predicted"/>
<gene>
    <name evidence="1" type="ORF">KK083_03150</name>
</gene>
<name>A0AAP2GHB1_9BACT</name>
<reference evidence="1 2" key="1">
    <citation type="submission" date="2021-05" db="EMBL/GenBank/DDBJ databases">
        <title>A Polyphasic approach of four new species of the genus Ohtaekwangia: Ohtaekwangia histidinii sp. nov., Ohtaekwangia cretensis sp. nov., Ohtaekwangia indiensis sp. nov., Ohtaekwangia reichenbachii sp. nov. from diverse environment.</title>
        <authorList>
            <person name="Octaviana S."/>
        </authorList>
    </citation>
    <scope>NUCLEOTIDE SEQUENCE [LARGE SCALE GENOMIC DNA]</scope>
    <source>
        <strain evidence="1 2">PWU4</strain>
    </source>
</reference>
<sequence length="122" mass="13810">MTGVEKMVIFMCSGAAKAGSRKLSYRIAAQLETMGIADIGDLEKLSEQHSAPTPLQKRMIFINDCRSGCVNVLTHGFSKDQFLFFDVSPYLHLPTFDASGYVHQEILPKLNEKWNWIEKSRQ</sequence>
<comment type="caution">
    <text evidence="1">The sequence shown here is derived from an EMBL/GenBank/DDBJ whole genome shotgun (WGS) entry which is preliminary data.</text>
</comment>
<protein>
    <submittedName>
        <fullName evidence="1">Uncharacterized protein</fullName>
    </submittedName>
</protein>
<dbReference type="EMBL" id="JAHESF010000002">
    <property type="protein sequence ID" value="MBT1695859.1"/>
    <property type="molecule type" value="Genomic_DNA"/>
</dbReference>
<dbReference type="AlphaFoldDB" id="A0AAP2GHB1"/>
<accession>A0AAP2GHB1</accession>
<dbReference type="Proteomes" id="UP001319200">
    <property type="component" value="Unassembled WGS sequence"/>
</dbReference>